<evidence type="ECO:0000313" key="2">
    <source>
        <dbReference type="Proteomes" id="UP000178235"/>
    </source>
</evidence>
<gene>
    <name evidence="1" type="ORF">A2738_02735</name>
</gene>
<comment type="caution">
    <text evidence="1">The sequence shown here is derived from an EMBL/GenBank/DDBJ whole genome shotgun (WGS) entry which is preliminary data.</text>
</comment>
<reference evidence="1 2" key="1">
    <citation type="journal article" date="2016" name="Nat. Commun.">
        <title>Thousands of microbial genomes shed light on interconnected biogeochemical processes in an aquifer system.</title>
        <authorList>
            <person name="Anantharaman K."/>
            <person name="Brown C.T."/>
            <person name="Hug L.A."/>
            <person name="Sharon I."/>
            <person name="Castelle C.J."/>
            <person name="Probst A.J."/>
            <person name="Thomas B.C."/>
            <person name="Singh A."/>
            <person name="Wilkins M.J."/>
            <person name="Karaoz U."/>
            <person name="Brodie E.L."/>
            <person name="Williams K.H."/>
            <person name="Hubbard S.S."/>
            <person name="Banfield J.F."/>
        </authorList>
    </citation>
    <scope>NUCLEOTIDE SEQUENCE [LARGE SCALE GENOMIC DNA]</scope>
</reference>
<sequence>MVPEVSGRVEFMACADPIVTRVSAWASSPKSNDKRPASAWRGVDANNNTKATLINREIAKRELNILNSGFIKQTKYRKIPF</sequence>
<dbReference type="EMBL" id="MFTS01000005">
    <property type="protein sequence ID" value="OGI68078.1"/>
    <property type="molecule type" value="Genomic_DNA"/>
</dbReference>
<dbReference type="Proteomes" id="UP000178235">
    <property type="component" value="Unassembled WGS sequence"/>
</dbReference>
<organism evidence="1 2">
    <name type="scientific">Candidatus Nomurabacteria bacterium RIFCSPHIGHO2_01_FULL_42_15</name>
    <dbReference type="NCBI Taxonomy" id="1801742"/>
    <lineage>
        <taxon>Bacteria</taxon>
        <taxon>Candidatus Nomuraibacteriota</taxon>
    </lineage>
</organism>
<dbReference type="AlphaFoldDB" id="A0A1F6VER1"/>
<protein>
    <submittedName>
        <fullName evidence="1">Uncharacterized protein</fullName>
    </submittedName>
</protein>
<accession>A0A1F6VER1</accession>
<evidence type="ECO:0000313" key="1">
    <source>
        <dbReference type="EMBL" id="OGI68078.1"/>
    </source>
</evidence>
<proteinExistence type="predicted"/>
<name>A0A1F6VER1_9BACT</name>